<accession>A0A401IGB4</accession>
<dbReference type="Proteomes" id="UP000287247">
    <property type="component" value="Unassembled WGS sequence"/>
</dbReference>
<dbReference type="SUPFAM" id="SSF55785">
    <property type="entry name" value="PYP-like sensor domain (PAS domain)"/>
    <property type="match status" value="1"/>
</dbReference>
<reference evidence="3" key="1">
    <citation type="submission" date="2017-05" db="EMBL/GenBank/DDBJ databases">
        <title>Physiological properties and genetic analysis related to exopolysaccharide production of fresh-water unicellular cyanobacterium Aphanothece sacrum, Suizenji Nori, that has been cultured as a food source in Japan.</title>
        <authorList>
            <person name="Kanesaki Y."/>
            <person name="Yoshikawa S."/>
            <person name="Ohki K."/>
        </authorList>
    </citation>
    <scope>NUCLEOTIDE SEQUENCE [LARGE SCALE GENOMIC DNA]</scope>
    <source>
        <strain evidence="3">FPU1</strain>
    </source>
</reference>
<protein>
    <submittedName>
        <fullName evidence="2">PAS/PAC domain-containing diguanylate cyclase/phosphodiesterase</fullName>
    </submittedName>
</protein>
<name>A0A401IGB4_APHSA</name>
<dbReference type="Gene3D" id="3.30.450.20">
    <property type="entry name" value="PAS domain"/>
    <property type="match status" value="1"/>
</dbReference>
<organism evidence="2 3">
    <name type="scientific">Aphanothece sacrum FPU1</name>
    <dbReference type="NCBI Taxonomy" id="1920663"/>
    <lineage>
        <taxon>Bacteria</taxon>
        <taxon>Bacillati</taxon>
        <taxon>Cyanobacteriota</taxon>
        <taxon>Cyanophyceae</taxon>
        <taxon>Oscillatoriophycideae</taxon>
        <taxon>Chroococcales</taxon>
        <taxon>Aphanothecaceae</taxon>
        <taxon>Aphanothece</taxon>
    </lineage>
</organism>
<feature type="domain" description="PAS" evidence="1">
    <location>
        <begin position="86"/>
        <end position="130"/>
    </location>
</feature>
<gene>
    <name evidence="2" type="ORF">AsFPU1_1631</name>
</gene>
<dbReference type="Pfam" id="PF00989">
    <property type="entry name" value="PAS"/>
    <property type="match status" value="1"/>
</dbReference>
<evidence type="ECO:0000313" key="3">
    <source>
        <dbReference type="Proteomes" id="UP000287247"/>
    </source>
</evidence>
<dbReference type="InterPro" id="IPR035965">
    <property type="entry name" value="PAS-like_dom_sf"/>
</dbReference>
<proteinExistence type="predicted"/>
<evidence type="ECO:0000313" key="2">
    <source>
        <dbReference type="EMBL" id="GBF80230.1"/>
    </source>
</evidence>
<comment type="caution">
    <text evidence="2">The sequence shown here is derived from an EMBL/GenBank/DDBJ whole genome shotgun (WGS) entry which is preliminary data.</text>
</comment>
<dbReference type="RefSeq" id="WP_227875712.1">
    <property type="nucleotide sequence ID" value="NZ_BDQK01000006.1"/>
</dbReference>
<dbReference type="AlphaFoldDB" id="A0A401IGB4"/>
<dbReference type="InterPro" id="IPR000014">
    <property type="entry name" value="PAS"/>
</dbReference>
<dbReference type="InterPro" id="IPR013767">
    <property type="entry name" value="PAS_fold"/>
</dbReference>
<dbReference type="GO" id="GO:0006355">
    <property type="term" value="P:regulation of DNA-templated transcription"/>
    <property type="evidence" value="ECO:0007669"/>
    <property type="project" value="InterPro"/>
</dbReference>
<dbReference type="EMBL" id="BDQK01000006">
    <property type="protein sequence ID" value="GBF80230.1"/>
    <property type="molecule type" value="Genomic_DNA"/>
</dbReference>
<keyword evidence="3" id="KW-1185">Reference proteome</keyword>
<dbReference type="PROSITE" id="PS50112">
    <property type="entry name" value="PAS"/>
    <property type="match status" value="1"/>
</dbReference>
<dbReference type="CDD" id="cd00130">
    <property type="entry name" value="PAS"/>
    <property type="match status" value="1"/>
</dbReference>
<evidence type="ECO:0000259" key="1">
    <source>
        <dbReference type="PROSITE" id="PS50112"/>
    </source>
</evidence>
<sequence length="180" mass="20087">MKLQLDKLLDALVSNIFVLDNNSSFEKVSSQGELTIEEKGKKTDKLTITEEFIAQQSQENNKIKQMLEAKDQVIEQLKNPDNLGLTKKDFQRILEGVTEGLVLINDEGKVKFVNTAAAKLFARPKSELINYFLGLPIADEGTQVTIFRPGGHLIMAEMRVSSITWDSKTAYLASLKDVAV</sequence>